<keyword evidence="8" id="KW-1185">Reference proteome</keyword>
<evidence type="ECO:0000256" key="6">
    <source>
        <dbReference type="SAM" id="Phobius"/>
    </source>
</evidence>
<dbReference type="EMBL" id="FUEG01000006">
    <property type="protein sequence ID" value="SJL05215.1"/>
    <property type="molecule type" value="Genomic_DNA"/>
</dbReference>
<evidence type="ECO:0000256" key="5">
    <source>
        <dbReference type="SAM" id="MobiDB-lite"/>
    </source>
</evidence>
<evidence type="ECO:0000256" key="2">
    <source>
        <dbReference type="ARBA" id="ARBA00022692"/>
    </source>
</evidence>
<protein>
    <recommendedName>
        <fullName evidence="9">DUF895 domain membrane protein</fullName>
    </recommendedName>
</protein>
<keyword evidence="4 6" id="KW-0472">Membrane</keyword>
<dbReference type="GO" id="GO:0016020">
    <property type="term" value="C:membrane"/>
    <property type="evidence" value="ECO:0007669"/>
    <property type="project" value="UniProtKB-SubCell"/>
</dbReference>
<dbReference type="SUPFAM" id="SSF103473">
    <property type="entry name" value="MFS general substrate transporter"/>
    <property type="match status" value="1"/>
</dbReference>
<gene>
    <name evidence="7" type="ORF">ARMOST_08581</name>
</gene>
<evidence type="ECO:0000313" key="7">
    <source>
        <dbReference type="EMBL" id="SJL05215.1"/>
    </source>
</evidence>
<sequence length="264" mass="27872">MAQPVADNEKGYAGSSNEGHDAPKIYQQPTGLKGLYYNPITQVAMLGVVCFMGPGLFNALNGLGAGGQVDSKTNSNANTALYSTFAAMGFFAGSVNNMLGPKVTLLIGSMGYSLYIGSYLAINVHSDAGGFVVAAGAILGMCAGLLWTAQGSLMMAYPTETQKGRFIGIFWSIFNLGGVVGASVAAGRNWKSTAVMDIVHFSASANAVDNGTYIGFLVLTLIGVLIPMLMANRQDDTFGWNKDYDAPTPVLEDRNYRSIRDAED</sequence>
<dbReference type="PANTHER" id="PTHR23294:SF59">
    <property type="entry name" value="UNC93-LIKE PROTEIN C922.05C"/>
    <property type="match status" value="1"/>
</dbReference>
<dbReference type="PANTHER" id="PTHR23294">
    <property type="entry name" value="ET TRANSLATION PRODUCT-RELATED"/>
    <property type="match status" value="1"/>
</dbReference>
<feature type="transmembrane region" description="Helical" evidence="6">
    <location>
        <begin position="77"/>
        <end position="96"/>
    </location>
</feature>
<organism evidence="7 8">
    <name type="scientific">Armillaria ostoyae</name>
    <name type="common">Armillaria root rot fungus</name>
    <dbReference type="NCBI Taxonomy" id="47428"/>
    <lineage>
        <taxon>Eukaryota</taxon>
        <taxon>Fungi</taxon>
        <taxon>Dikarya</taxon>
        <taxon>Basidiomycota</taxon>
        <taxon>Agaricomycotina</taxon>
        <taxon>Agaricomycetes</taxon>
        <taxon>Agaricomycetidae</taxon>
        <taxon>Agaricales</taxon>
        <taxon>Marasmiineae</taxon>
        <taxon>Physalacriaceae</taxon>
        <taxon>Armillaria</taxon>
    </lineage>
</organism>
<keyword evidence="3 6" id="KW-1133">Transmembrane helix</keyword>
<feature type="transmembrane region" description="Helical" evidence="6">
    <location>
        <begin position="210"/>
        <end position="231"/>
    </location>
</feature>
<feature type="transmembrane region" description="Helical" evidence="6">
    <location>
        <begin position="169"/>
        <end position="190"/>
    </location>
</feature>
<evidence type="ECO:0000256" key="1">
    <source>
        <dbReference type="ARBA" id="ARBA00004141"/>
    </source>
</evidence>
<evidence type="ECO:0000313" key="8">
    <source>
        <dbReference type="Proteomes" id="UP000219338"/>
    </source>
</evidence>
<evidence type="ECO:0008006" key="9">
    <source>
        <dbReference type="Google" id="ProtNLM"/>
    </source>
</evidence>
<evidence type="ECO:0000256" key="4">
    <source>
        <dbReference type="ARBA" id="ARBA00023136"/>
    </source>
</evidence>
<feature type="transmembrane region" description="Helical" evidence="6">
    <location>
        <begin position="128"/>
        <end position="148"/>
    </location>
</feature>
<feature type="region of interest" description="Disordered" evidence="5">
    <location>
        <begin position="1"/>
        <end position="23"/>
    </location>
</feature>
<dbReference type="Pfam" id="PF05978">
    <property type="entry name" value="UNC-93"/>
    <property type="match status" value="1"/>
</dbReference>
<feature type="transmembrane region" description="Helical" evidence="6">
    <location>
        <begin position="35"/>
        <end position="57"/>
    </location>
</feature>
<dbReference type="InterPro" id="IPR036259">
    <property type="entry name" value="MFS_trans_sf"/>
</dbReference>
<evidence type="ECO:0000256" key="3">
    <source>
        <dbReference type="ARBA" id="ARBA00022989"/>
    </source>
</evidence>
<name>A0A284R921_ARMOS</name>
<dbReference type="InterPro" id="IPR051617">
    <property type="entry name" value="UNC-93-like_regulator"/>
</dbReference>
<reference evidence="8" key="1">
    <citation type="journal article" date="2017" name="Nat. Ecol. Evol.">
        <title>Genome expansion and lineage-specific genetic innovations in the forest pathogenic fungi Armillaria.</title>
        <authorList>
            <person name="Sipos G."/>
            <person name="Prasanna A.N."/>
            <person name="Walter M.C."/>
            <person name="O'Connor E."/>
            <person name="Balint B."/>
            <person name="Krizsan K."/>
            <person name="Kiss B."/>
            <person name="Hess J."/>
            <person name="Varga T."/>
            <person name="Slot J."/>
            <person name="Riley R."/>
            <person name="Boka B."/>
            <person name="Rigling D."/>
            <person name="Barry K."/>
            <person name="Lee J."/>
            <person name="Mihaltcheva S."/>
            <person name="LaButti K."/>
            <person name="Lipzen A."/>
            <person name="Waldron R."/>
            <person name="Moloney N.M."/>
            <person name="Sperisen C."/>
            <person name="Kredics L."/>
            <person name="Vagvoelgyi C."/>
            <person name="Patrignani A."/>
            <person name="Fitzpatrick D."/>
            <person name="Nagy I."/>
            <person name="Doyle S."/>
            <person name="Anderson J.B."/>
            <person name="Grigoriev I.V."/>
            <person name="Gueldener U."/>
            <person name="Muensterkoetter M."/>
            <person name="Nagy L.G."/>
        </authorList>
    </citation>
    <scope>NUCLEOTIDE SEQUENCE [LARGE SCALE GENOMIC DNA]</scope>
    <source>
        <strain evidence="8">C18/9</strain>
    </source>
</reference>
<dbReference type="InterPro" id="IPR010291">
    <property type="entry name" value="Ion_channel_UNC-93"/>
</dbReference>
<keyword evidence="2 6" id="KW-0812">Transmembrane</keyword>
<dbReference type="AlphaFoldDB" id="A0A284R921"/>
<accession>A0A284R921</accession>
<comment type="subcellular location">
    <subcellularLocation>
        <location evidence="1">Membrane</location>
        <topology evidence="1">Multi-pass membrane protein</topology>
    </subcellularLocation>
</comment>
<dbReference type="OMA" id="IWTAINS"/>
<dbReference type="OrthoDB" id="3256751at2759"/>
<dbReference type="STRING" id="47428.A0A284R921"/>
<proteinExistence type="predicted"/>
<feature type="transmembrane region" description="Helical" evidence="6">
    <location>
        <begin position="103"/>
        <end position="122"/>
    </location>
</feature>
<dbReference type="Proteomes" id="UP000219338">
    <property type="component" value="Unassembled WGS sequence"/>
</dbReference>
<dbReference type="Gene3D" id="1.20.1250.20">
    <property type="entry name" value="MFS general substrate transporter like domains"/>
    <property type="match status" value="1"/>
</dbReference>